<reference evidence="2 3" key="1">
    <citation type="submission" date="2019-02" db="EMBL/GenBank/DDBJ databases">
        <title>Polymorphobacter sp. isolated from the lake at the Tibet of China.</title>
        <authorList>
            <person name="Li A."/>
        </authorList>
    </citation>
    <scope>NUCLEOTIDE SEQUENCE [LARGE SCALE GENOMIC DNA]</scope>
    <source>
        <strain evidence="2 3">DJ1R-1</strain>
    </source>
</reference>
<keyword evidence="1" id="KW-1133">Transmembrane helix</keyword>
<sequence length="79" mass="8536">MFANLRTLIKDVLTARDGVTYAPARVYWMLAALQFLMLSAWSVLIQKSTFDPVAYGTGAGLIIAAGGVGVWITRKSDEG</sequence>
<dbReference type="RefSeq" id="WP_135244872.1">
    <property type="nucleotide sequence ID" value="NZ_SIHO01000001.1"/>
</dbReference>
<keyword evidence="3" id="KW-1185">Reference proteome</keyword>
<evidence type="ECO:0000256" key="1">
    <source>
        <dbReference type="SAM" id="Phobius"/>
    </source>
</evidence>
<feature type="transmembrane region" description="Helical" evidence="1">
    <location>
        <begin position="26"/>
        <end position="45"/>
    </location>
</feature>
<dbReference type="EMBL" id="SIHO01000001">
    <property type="protein sequence ID" value="TFU06148.1"/>
    <property type="molecule type" value="Genomic_DNA"/>
</dbReference>
<organism evidence="2 3">
    <name type="scientific">Glacieibacterium arshaanense</name>
    <dbReference type="NCBI Taxonomy" id="2511025"/>
    <lineage>
        <taxon>Bacteria</taxon>
        <taxon>Pseudomonadati</taxon>
        <taxon>Pseudomonadota</taxon>
        <taxon>Alphaproteobacteria</taxon>
        <taxon>Sphingomonadales</taxon>
        <taxon>Sphingosinicellaceae</taxon>
        <taxon>Glacieibacterium</taxon>
    </lineage>
</organism>
<keyword evidence="1" id="KW-0472">Membrane</keyword>
<evidence type="ECO:0000313" key="2">
    <source>
        <dbReference type="EMBL" id="TFU06148.1"/>
    </source>
</evidence>
<protein>
    <submittedName>
        <fullName evidence="2">Amino acid ABC transporter substrate-binding protein</fullName>
    </submittedName>
</protein>
<proteinExistence type="predicted"/>
<evidence type="ECO:0000313" key="3">
    <source>
        <dbReference type="Proteomes" id="UP000297737"/>
    </source>
</evidence>
<keyword evidence="1" id="KW-0812">Transmembrane</keyword>
<feature type="transmembrane region" description="Helical" evidence="1">
    <location>
        <begin position="52"/>
        <end position="72"/>
    </location>
</feature>
<comment type="caution">
    <text evidence="2">The sequence shown here is derived from an EMBL/GenBank/DDBJ whole genome shotgun (WGS) entry which is preliminary data.</text>
</comment>
<dbReference type="AlphaFoldDB" id="A0A4Y9ETA7"/>
<accession>A0A4Y9ETA7</accession>
<gene>
    <name evidence="2" type="ORF">EUV02_03810</name>
</gene>
<dbReference type="Proteomes" id="UP000297737">
    <property type="component" value="Unassembled WGS sequence"/>
</dbReference>
<name>A0A4Y9ETA7_9SPHN</name>
<dbReference type="OrthoDB" id="7595848at2"/>